<dbReference type="VEuPathDB" id="TrichDB:TRFO_05467"/>
<feature type="compositionally biased region" description="Low complexity" evidence="1">
    <location>
        <begin position="64"/>
        <end position="87"/>
    </location>
</feature>
<dbReference type="AlphaFoldDB" id="A0A1J4K5P5"/>
<gene>
    <name evidence="2" type="ORF">TRFO_05467</name>
</gene>
<organism evidence="2 3">
    <name type="scientific">Tritrichomonas foetus</name>
    <dbReference type="NCBI Taxonomy" id="1144522"/>
    <lineage>
        <taxon>Eukaryota</taxon>
        <taxon>Metamonada</taxon>
        <taxon>Parabasalia</taxon>
        <taxon>Tritrichomonadida</taxon>
        <taxon>Tritrichomonadidae</taxon>
        <taxon>Tritrichomonas</taxon>
    </lineage>
</organism>
<evidence type="ECO:0000313" key="3">
    <source>
        <dbReference type="Proteomes" id="UP000179807"/>
    </source>
</evidence>
<evidence type="ECO:0000313" key="2">
    <source>
        <dbReference type="EMBL" id="OHT06777.1"/>
    </source>
</evidence>
<dbReference type="GeneID" id="94827212"/>
<sequence>MDYEISEAQALDNKRKVMRSNIFGDDEPDPPITFQPKYVNSEPSYNYNETTTFSTPSYQPPNQPSHQPSPSLMSPPSYQSAQGGQSYQVSMPTFQKQAPYAPPLIQDSPIRMPVIDPIEAPQPLPSLTPFPEFRFDTVTPIGSVDLGIRPRESQLRQANVNPVNFTTGDALQRIRDDLMQEAASCSNRLQQIATTTDNFQLNVNPINLPQKQPGTSIIQSPPVQEQPQFSTQSQFMFPDGTLISGS</sequence>
<dbReference type="EMBL" id="MLAK01000716">
    <property type="protein sequence ID" value="OHT06777.1"/>
    <property type="molecule type" value="Genomic_DNA"/>
</dbReference>
<proteinExistence type="predicted"/>
<feature type="region of interest" description="Disordered" evidence="1">
    <location>
        <begin position="1"/>
        <end position="87"/>
    </location>
</feature>
<reference evidence="2" key="1">
    <citation type="submission" date="2016-10" db="EMBL/GenBank/DDBJ databases">
        <authorList>
            <person name="Benchimol M."/>
            <person name="Almeida L.G."/>
            <person name="Vasconcelos A.T."/>
            <person name="Perreira-Neves A."/>
            <person name="Rosa I.A."/>
            <person name="Tasca T."/>
            <person name="Bogo M.R."/>
            <person name="de Souza W."/>
        </authorList>
    </citation>
    <scope>NUCLEOTIDE SEQUENCE [LARGE SCALE GENOMIC DNA]</scope>
    <source>
        <strain evidence="2">K</strain>
    </source>
</reference>
<feature type="region of interest" description="Disordered" evidence="1">
    <location>
        <begin position="211"/>
        <end position="230"/>
    </location>
</feature>
<feature type="compositionally biased region" description="Polar residues" evidence="1">
    <location>
        <begin position="41"/>
        <end position="55"/>
    </location>
</feature>
<accession>A0A1J4K5P5</accession>
<comment type="caution">
    <text evidence="2">The sequence shown here is derived from an EMBL/GenBank/DDBJ whole genome shotgun (WGS) entry which is preliminary data.</text>
</comment>
<name>A0A1J4K5P5_9EUKA</name>
<protein>
    <submittedName>
        <fullName evidence="2">Uncharacterized protein</fullName>
    </submittedName>
</protein>
<dbReference type="RefSeq" id="XP_068359913.1">
    <property type="nucleotide sequence ID" value="XM_068492508.1"/>
</dbReference>
<keyword evidence="3" id="KW-1185">Reference proteome</keyword>
<evidence type="ECO:0000256" key="1">
    <source>
        <dbReference type="SAM" id="MobiDB-lite"/>
    </source>
</evidence>
<dbReference type="Proteomes" id="UP000179807">
    <property type="component" value="Unassembled WGS sequence"/>
</dbReference>